<dbReference type="NCBIfam" id="TIGR00231">
    <property type="entry name" value="small_GTP"/>
    <property type="match status" value="1"/>
</dbReference>
<dbReference type="Pfam" id="PF00071">
    <property type="entry name" value="Ras"/>
    <property type="match status" value="1"/>
</dbReference>
<dbReference type="Gene3D" id="3.40.50.300">
    <property type="entry name" value="P-loop containing nucleotide triphosphate hydrolases"/>
    <property type="match status" value="1"/>
</dbReference>
<dbReference type="PRINTS" id="PR00449">
    <property type="entry name" value="RASTRNSFRMNG"/>
</dbReference>
<dbReference type="FunFam" id="3.40.50.300:FF:000808">
    <property type="entry name" value="Small GTP-binding protein, putative"/>
    <property type="match status" value="1"/>
</dbReference>
<name>Q3SCZ4_PARTE</name>
<reference evidence="3" key="1">
    <citation type="submission" date="2005-01" db="EMBL/GenBank/DDBJ databases">
        <authorList>
            <person name="Genoscope"/>
        </authorList>
    </citation>
    <scope>NUCLEOTIDE SEQUENCE</scope>
</reference>
<dbReference type="SUPFAM" id="SSF52540">
    <property type="entry name" value="P-loop containing nucleoside triphosphate hydrolases"/>
    <property type="match status" value="1"/>
</dbReference>
<evidence type="ECO:0000256" key="2">
    <source>
        <dbReference type="SAM" id="MobiDB-lite"/>
    </source>
</evidence>
<dbReference type="GO" id="GO:0003924">
    <property type="term" value="F:GTPase activity"/>
    <property type="evidence" value="ECO:0007669"/>
    <property type="project" value="InterPro"/>
</dbReference>
<dbReference type="AlphaFoldDB" id="Q3SCZ4"/>
<dbReference type="InterPro" id="IPR027417">
    <property type="entry name" value="P-loop_NTPase"/>
</dbReference>
<dbReference type="PANTHER" id="PTHR47978">
    <property type="match status" value="1"/>
</dbReference>
<keyword evidence="1" id="KW-0547">Nucleotide-binding</keyword>
<protein>
    <submittedName>
        <fullName evidence="3">Rab_A23 protein</fullName>
    </submittedName>
</protein>
<proteinExistence type="predicted"/>
<feature type="region of interest" description="Disordered" evidence="2">
    <location>
        <begin position="175"/>
        <end position="206"/>
    </location>
</feature>
<organism evidence="3">
    <name type="scientific">Paramecium tetraurelia</name>
    <dbReference type="NCBI Taxonomy" id="5888"/>
    <lineage>
        <taxon>Eukaryota</taxon>
        <taxon>Sar</taxon>
        <taxon>Alveolata</taxon>
        <taxon>Ciliophora</taxon>
        <taxon>Intramacronucleata</taxon>
        <taxon>Oligohymenophorea</taxon>
        <taxon>Peniculida</taxon>
        <taxon>Parameciidae</taxon>
        <taxon>Paramecium</taxon>
    </lineage>
</organism>
<dbReference type="SMART" id="SM00173">
    <property type="entry name" value="RAS"/>
    <property type="match status" value="1"/>
</dbReference>
<evidence type="ECO:0000313" key="3">
    <source>
        <dbReference type="EMBL" id="CAI44571.1"/>
    </source>
</evidence>
<dbReference type="EMBL" id="CR933465">
    <property type="protein sequence ID" value="CAI44571.1"/>
    <property type="molecule type" value="Genomic_DNA"/>
</dbReference>
<dbReference type="GO" id="GO:0005525">
    <property type="term" value="F:GTP binding"/>
    <property type="evidence" value="ECO:0007669"/>
    <property type="project" value="InterPro"/>
</dbReference>
<dbReference type="PROSITE" id="PS51421">
    <property type="entry name" value="RAS"/>
    <property type="match status" value="1"/>
</dbReference>
<dbReference type="SMART" id="SM00174">
    <property type="entry name" value="RHO"/>
    <property type="match status" value="1"/>
</dbReference>
<dbReference type="PROSITE" id="PS51420">
    <property type="entry name" value="RHO"/>
    <property type="match status" value="1"/>
</dbReference>
<sequence>MNREVKVVLLGDSGVGKSSIVLRFCSDIFKVTHESTLGAAFMARTIEVNGINFKFQIWDTAGQEKYKSLTPLYYRGFAQVALIVYDITHKDSFDVLKSWVNELKAHGPKKIIQVLVGNKNDLIEDEKVSYDEANNYAQQIGASLKLTSCKENKGIQELFVSIAEQILYEEQNKLVEGKKTEKPQNPSVKVTVEDQNKKKKKEGGCC</sequence>
<dbReference type="InterPro" id="IPR005225">
    <property type="entry name" value="Small_GTP-bd"/>
</dbReference>
<evidence type="ECO:0000256" key="1">
    <source>
        <dbReference type="ARBA" id="ARBA00022741"/>
    </source>
</evidence>
<reference evidence="3" key="2">
    <citation type="submission" date="2005-09" db="EMBL/GenBank/DDBJ databases">
        <title>Paramecium tetraurelia small GTP-binding-related protein genes.</title>
        <authorList>
            <person name="Cohen J."/>
        </authorList>
    </citation>
    <scope>NUCLEOTIDE SEQUENCE</scope>
</reference>
<gene>
    <name evidence="3" type="primary">rab_A23</name>
</gene>
<dbReference type="SMART" id="SM00176">
    <property type="entry name" value="RAN"/>
    <property type="match status" value="1"/>
</dbReference>
<dbReference type="InterPro" id="IPR001806">
    <property type="entry name" value="Small_GTPase"/>
</dbReference>
<dbReference type="SMART" id="SM00175">
    <property type="entry name" value="RAB"/>
    <property type="match status" value="1"/>
</dbReference>
<feature type="compositionally biased region" description="Basic residues" evidence="2">
    <location>
        <begin position="197"/>
        <end position="206"/>
    </location>
</feature>
<dbReference type="CDD" id="cd01860">
    <property type="entry name" value="Rab5_related"/>
    <property type="match status" value="1"/>
</dbReference>
<dbReference type="PROSITE" id="PS51419">
    <property type="entry name" value="RAB"/>
    <property type="match status" value="1"/>
</dbReference>
<accession>Q3SCZ4</accession>